<accession>A0A1M5TEX1</accession>
<keyword evidence="9" id="KW-1185">Reference proteome</keyword>
<dbReference type="Proteomes" id="UP000184212">
    <property type="component" value="Unassembled WGS sequence"/>
</dbReference>
<keyword evidence="3 6" id="KW-0812">Transmembrane</keyword>
<reference evidence="8 9" key="1">
    <citation type="submission" date="2016-11" db="EMBL/GenBank/DDBJ databases">
        <authorList>
            <person name="Jaros S."/>
            <person name="Januszkiewicz K."/>
            <person name="Wedrychowicz H."/>
        </authorList>
    </citation>
    <scope>NUCLEOTIDE SEQUENCE [LARGE SCALE GENOMIC DNA]</scope>
    <source>
        <strain evidence="8 9">DSM 24574</strain>
    </source>
</reference>
<dbReference type="STRING" id="947013.SAMN04488109_4039"/>
<evidence type="ECO:0000259" key="7">
    <source>
        <dbReference type="Pfam" id="PF13396"/>
    </source>
</evidence>
<keyword evidence="2" id="KW-1003">Cell membrane</keyword>
<feature type="transmembrane region" description="Helical" evidence="6">
    <location>
        <begin position="33"/>
        <end position="51"/>
    </location>
</feature>
<evidence type="ECO:0000256" key="1">
    <source>
        <dbReference type="ARBA" id="ARBA00004651"/>
    </source>
</evidence>
<dbReference type="AlphaFoldDB" id="A0A1M5TEX1"/>
<evidence type="ECO:0000256" key="2">
    <source>
        <dbReference type="ARBA" id="ARBA00022475"/>
    </source>
</evidence>
<dbReference type="InterPro" id="IPR027379">
    <property type="entry name" value="CLS_N"/>
</dbReference>
<evidence type="ECO:0000256" key="4">
    <source>
        <dbReference type="ARBA" id="ARBA00022989"/>
    </source>
</evidence>
<keyword evidence="4 6" id="KW-1133">Transmembrane helix</keyword>
<evidence type="ECO:0000256" key="5">
    <source>
        <dbReference type="ARBA" id="ARBA00023136"/>
    </source>
</evidence>
<keyword evidence="5 6" id="KW-0472">Membrane</keyword>
<evidence type="ECO:0000313" key="9">
    <source>
        <dbReference type="Proteomes" id="UP000184212"/>
    </source>
</evidence>
<protein>
    <submittedName>
        <fullName evidence="8">Phospholipase_D-nuclease N-terminal</fullName>
    </submittedName>
</protein>
<gene>
    <name evidence="8" type="ORF">SAMN04488109_4039</name>
</gene>
<feature type="domain" description="Cardiolipin synthase N-terminal" evidence="7">
    <location>
        <begin position="11"/>
        <end position="53"/>
    </location>
</feature>
<dbReference type="Pfam" id="PF13396">
    <property type="entry name" value="PLDc_N"/>
    <property type="match status" value="1"/>
</dbReference>
<proteinExistence type="predicted"/>
<organism evidence="8 9">
    <name type="scientific">Chryseolinea serpens</name>
    <dbReference type="NCBI Taxonomy" id="947013"/>
    <lineage>
        <taxon>Bacteria</taxon>
        <taxon>Pseudomonadati</taxon>
        <taxon>Bacteroidota</taxon>
        <taxon>Cytophagia</taxon>
        <taxon>Cytophagales</taxon>
        <taxon>Fulvivirgaceae</taxon>
        <taxon>Chryseolinea</taxon>
    </lineage>
</organism>
<evidence type="ECO:0000313" key="8">
    <source>
        <dbReference type="EMBL" id="SHH49307.1"/>
    </source>
</evidence>
<evidence type="ECO:0000256" key="3">
    <source>
        <dbReference type="ARBA" id="ARBA00022692"/>
    </source>
</evidence>
<dbReference type="OrthoDB" id="1123412at2"/>
<evidence type="ECO:0000256" key="6">
    <source>
        <dbReference type="SAM" id="Phobius"/>
    </source>
</evidence>
<dbReference type="GO" id="GO:0005886">
    <property type="term" value="C:plasma membrane"/>
    <property type="evidence" value="ECO:0007669"/>
    <property type="project" value="UniProtKB-SubCell"/>
</dbReference>
<name>A0A1M5TEX1_9BACT</name>
<dbReference type="EMBL" id="FQWQ01000003">
    <property type="protein sequence ID" value="SHH49307.1"/>
    <property type="molecule type" value="Genomic_DNA"/>
</dbReference>
<sequence length="54" mass="6140">MGRLISLLILILDVVVILDILRSNKDNEKKILWIIAVVLLPVLGPILYYVIGRK</sequence>
<comment type="subcellular location">
    <subcellularLocation>
        <location evidence="1">Cell membrane</location>
        <topology evidence="1">Multi-pass membrane protein</topology>
    </subcellularLocation>
</comment>
<dbReference type="RefSeq" id="WP_073137614.1">
    <property type="nucleotide sequence ID" value="NZ_FQWQ01000003.1"/>
</dbReference>